<evidence type="ECO:0000313" key="7">
    <source>
        <dbReference type="Proteomes" id="UP000428333"/>
    </source>
</evidence>
<gene>
    <name evidence="6" type="ORF">C3L33_09098</name>
</gene>
<dbReference type="SMART" id="SM00717">
    <property type="entry name" value="SANT"/>
    <property type="match status" value="1"/>
</dbReference>
<dbReference type="EMBL" id="QEFC01001219">
    <property type="protein sequence ID" value="KAE9458996.1"/>
    <property type="molecule type" value="Genomic_DNA"/>
</dbReference>
<comment type="subcellular location">
    <subcellularLocation>
        <location evidence="1">Nucleus</location>
    </subcellularLocation>
</comment>
<evidence type="ECO:0000256" key="1">
    <source>
        <dbReference type="ARBA" id="ARBA00004123"/>
    </source>
</evidence>
<dbReference type="GO" id="GO:0006357">
    <property type="term" value="P:regulation of transcription by RNA polymerase II"/>
    <property type="evidence" value="ECO:0007669"/>
    <property type="project" value="TreeGrafter"/>
</dbReference>
<dbReference type="CDD" id="cd00167">
    <property type="entry name" value="SANT"/>
    <property type="match status" value="1"/>
</dbReference>
<dbReference type="GO" id="GO:0005654">
    <property type="term" value="C:nucleoplasm"/>
    <property type="evidence" value="ECO:0007669"/>
    <property type="project" value="TreeGrafter"/>
</dbReference>
<comment type="caution">
    <text evidence="6">The sequence shown here is derived from an EMBL/GenBank/DDBJ whole genome shotgun (WGS) entry which is preliminary data.</text>
</comment>
<evidence type="ECO:0000259" key="4">
    <source>
        <dbReference type="PROSITE" id="PS50090"/>
    </source>
</evidence>
<protein>
    <submittedName>
        <fullName evidence="6">Uncharacterized protein</fullName>
    </submittedName>
</protein>
<reference evidence="6 7" key="1">
    <citation type="journal article" date="2019" name="Genome Biol. Evol.">
        <title>The Rhododendron genome and chromosomal organization provide insight into shared whole-genome duplications across the heath family (Ericaceae).</title>
        <authorList>
            <person name="Soza V.L."/>
            <person name="Lindsley D."/>
            <person name="Waalkes A."/>
            <person name="Ramage E."/>
            <person name="Patwardhan R.P."/>
            <person name="Burton J.N."/>
            <person name="Adey A."/>
            <person name="Kumar A."/>
            <person name="Qiu R."/>
            <person name="Shendure J."/>
            <person name="Hall B."/>
        </authorList>
    </citation>
    <scope>NUCLEOTIDE SEQUENCE [LARGE SCALE GENOMIC DNA]</scope>
    <source>
        <strain evidence="6">RSF 1966-606</strain>
    </source>
</reference>
<proteinExistence type="predicted"/>
<dbReference type="PANTHER" id="PTHR21689:SF5">
    <property type="entry name" value="PROTEIN ALWAYS EARLY 1-RELATED"/>
    <property type="match status" value="1"/>
</dbReference>
<dbReference type="InterPro" id="IPR017884">
    <property type="entry name" value="SANT_dom"/>
</dbReference>
<dbReference type="PROSITE" id="PS50090">
    <property type="entry name" value="MYB_LIKE"/>
    <property type="match status" value="1"/>
</dbReference>
<name>A0A6A4LEE7_9ERIC</name>
<feature type="non-terminal residue" evidence="6">
    <location>
        <position position="1"/>
    </location>
</feature>
<keyword evidence="2" id="KW-0539">Nucleus</keyword>
<feature type="region of interest" description="Disordered" evidence="3">
    <location>
        <begin position="470"/>
        <end position="491"/>
    </location>
</feature>
<feature type="region of interest" description="Disordered" evidence="3">
    <location>
        <begin position="182"/>
        <end position="205"/>
    </location>
</feature>
<dbReference type="GO" id="GO:0051726">
    <property type="term" value="P:regulation of cell cycle"/>
    <property type="evidence" value="ECO:0007669"/>
    <property type="project" value="TreeGrafter"/>
</dbReference>
<dbReference type="InterPro" id="IPR009057">
    <property type="entry name" value="Homeodomain-like_sf"/>
</dbReference>
<feature type="domain" description="SANT" evidence="5">
    <location>
        <begin position="35"/>
        <end position="86"/>
    </location>
</feature>
<organism evidence="6 7">
    <name type="scientific">Rhododendron williamsianum</name>
    <dbReference type="NCBI Taxonomy" id="262921"/>
    <lineage>
        <taxon>Eukaryota</taxon>
        <taxon>Viridiplantae</taxon>
        <taxon>Streptophyta</taxon>
        <taxon>Embryophyta</taxon>
        <taxon>Tracheophyta</taxon>
        <taxon>Spermatophyta</taxon>
        <taxon>Magnoliopsida</taxon>
        <taxon>eudicotyledons</taxon>
        <taxon>Gunneridae</taxon>
        <taxon>Pentapetalae</taxon>
        <taxon>asterids</taxon>
        <taxon>Ericales</taxon>
        <taxon>Ericaceae</taxon>
        <taxon>Ericoideae</taxon>
        <taxon>Rhodoreae</taxon>
        <taxon>Rhododendron</taxon>
    </lineage>
</organism>
<dbReference type="InterPro" id="IPR001005">
    <property type="entry name" value="SANT/Myb"/>
</dbReference>
<dbReference type="InterPro" id="IPR010561">
    <property type="entry name" value="LIN-9/ALY1"/>
</dbReference>
<dbReference type="Pfam" id="PF06584">
    <property type="entry name" value="DIRP"/>
    <property type="match status" value="1"/>
</dbReference>
<dbReference type="AlphaFoldDB" id="A0A6A4LEE7"/>
<feature type="region of interest" description="Disordered" evidence="3">
    <location>
        <begin position="222"/>
        <end position="253"/>
    </location>
</feature>
<dbReference type="PANTHER" id="PTHR21689">
    <property type="entry name" value="LIN-9"/>
    <property type="match status" value="1"/>
</dbReference>
<dbReference type="InterPro" id="IPR033471">
    <property type="entry name" value="DIRP"/>
</dbReference>
<keyword evidence="7" id="KW-1185">Reference proteome</keyword>
<evidence type="ECO:0000256" key="2">
    <source>
        <dbReference type="ARBA" id="ARBA00023242"/>
    </source>
</evidence>
<sequence>METQSNPGNGRYWIIILYIEFVDVILVQKRKLSDLLGSQWSKEELERFYGAYRKYGKDWKKVANVLPSRSLEMVEALYNMNKCECYWDVVFSGKYWGLALGNGERTLALHCCKYGIQENGSSDFQAYLSLPEGTTSVVGLIAMVTDHYNVLLESDGLLNDRKNVSLQNIGWVKRKRTPRFQVACSSRKDDKDSHVSPNRSGRKTDWADDVENAAASVLTKACQRGGSPHVSQSPFKKDHMTSSPFQSRLSQSEMDKSKILGPAIDKDSLEGSLGFRGKKVYCKRRKSDNIRNDHFGDDWKSCSHMGNGLNDTDMKEDVDIEVSNPRLEQSSLGKFKTKRNKKLFFGDENPDLDALQTLADLSSMMPASTMESVHYFAFAVDVGICFGLYFKFCLFVYFPLSALVRSESFVQLEEKQAFDLAIGSSGHAAVPKGKKNGAKEKVQHGFSGEEASITERSKLGGDLASRANAISEGEQQSLSTNKPWKRKRKFSSLKVSAKEDEKLVIKSGCTGKMLSPLKHGESIKPAECSSSSDKTSLRNDSAVSTAEVPVETHATLPIKQSKRKMVPGRSISQKPMKFPGNTLYEANKHSTVQGVPLKDNLSCCLSSSLTRRWCTFEWFYSAIEYPWFAKREFVEYLNHVGLGHIPRLSRVEWGVIRSSLGKPRRFSELFLHEEKEKLKQYRQSVRKHYTELRAGIQDGLPKDLACPYRIQFDRPDLGVEFVMDIDCMPSNSLENMPEDLRRQNIGVDKISMNSCEPRTRQSNTGESVVLSPNEHPENACSPIHILVNQASASMQLYGDVTCAVSKAKATPVDIVNAPQAACGHPFMEVHKQAREADTRALTKQDHAPNKKVILFTNLVYYLHDYSLRDDVNGGDMFIAHRNGLEDCFPFGGMQIVPSFLEAMVSRSLHNSRGVAKQAMSLIKEGEDAFERIGEALDAFDKGKLTPNSGLAVNGDIVEHKLSSSTPETLQKGYASATKLHNDSEKIEEEIPLELITTCVATLLMVQLAKSVLAKFEIVRGAIDGLTVIALKG</sequence>
<feature type="region of interest" description="Disordered" evidence="3">
    <location>
        <begin position="521"/>
        <end position="548"/>
    </location>
</feature>
<dbReference type="SMART" id="SM01135">
    <property type="entry name" value="DIRP"/>
    <property type="match status" value="1"/>
</dbReference>
<dbReference type="SUPFAM" id="SSF46689">
    <property type="entry name" value="Homeodomain-like"/>
    <property type="match status" value="1"/>
</dbReference>
<dbReference type="Pfam" id="PF00249">
    <property type="entry name" value="Myb_DNA-binding"/>
    <property type="match status" value="1"/>
</dbReference>
<feature type="compositionally biased region" description="Polar residues" evidence="3">
    <location>
        <begin position="528"/>
        <end position="544"/>
    </location>
</feature>
<feature type="domain" description="Myb-like" evidence="4">
    <location>
        <begin position="38"/>
        <end position="91"/>
    </location>
</feature>
<accession>A0A6A4LEE7</accession>
<evidence type="ECO:0000313" key="6">
    <source>
        <dbReference type="EMBL" id="KAE9458996.1"/>
    </source>
</evidence>
<evidence type="ECO:0000259" key="5">
    <source>
        <dbReference type="PROSITE" id="PS51293"/>
    </source>
</evidence>
<dbReference type="GO" id="GO:0017053">
    <property type="term" value="C:transcription repressor complex"/>
    <property type="evidence" value="ECO:0007669"/>
    <property type="project" value="InterPro"/>
</dbReference>
<feature type="compositionally biased region" description="Polar residues" evidence="3">
    <location>
        <begin position="241"/>
        <end position="252"/>
    </location>
</feature>
<dbReference type="PROSITE" id="PS51293">
    <property type="entry name" value="SANT"/>
    <property type="match status" value="1"/>
</dbReference>
<feature type="compositionally biased region" description="Polar residues" evidence="3">
    <location>
        <begin position="473"/>
        <end position="482"/>
    </location>
</feature>
<dbReference type="OrthoDB" id="2339771at2759"/>
<dbReference type="GO" id="GO:0006351">
    <property type="term" value="P:DNA-templated transcription"/>
    <property type="evidence" value="ECO:0007669"/>
    <property type="project" value="InterPro"/>
</dbReference>
<dbReference type="GO" id="GO:0003677">
    <property type="term" value="F:DNA binding"/>
    <property type="evidence" value="ECO:0007669"/>
    <property type="project" value="TreeGrafter"/>
</dbReference>
<dbReference type="Gene3D" id="1.20.58.1880">
    <property type="match status" value="1"/>
</dbReference>
<dbReference type="Proteomes" id="UP000428333">
    <property type="component" value="Linkage Group LG05"/>
</dbReference>
<evidence type="ECO:0000256" key="3">
    <source>
        <dbReference type="SAM" id="MobiDB-lite"/>
    </source>
</evidence>